<dbReference type="InterPro" id="IPR050744">
    <property type="entry name" value="AI-2_Isomerase_LsrG"/>
</dbReference>
<dbReference type="SUPFAM" id="SSF54909">
    <property type="entry name" value="Dimeric alpha+beta barrel"/>
    <property type="match status" value="1"/>
</dbReference>
<comment type="caution">
    <text evidence="2">The sequence shown here is derived from an EMBL/GenBank/DDBJ whole genome shotgun (WGS) entry which is preliminary data.</text>
</comment>
<proteinExistence type="predicted"/>
<evidence type="ECO:0000313" key="3">
    <source>
        <dbReference type="Proteomes" id="UP000598196"/>
    </source>
</evidence>
<gene>
    <name evidence="2" type="ORF">GCM10010991_19320</name>
</gene>
<protein>
    <recommendedName>
        <fullName evidence="1">ABM domain-containing protein</fullName>
    </recommendedName>
</protein>
<reference evidence="2 3" key="1">
    <citation type="journal article" date="2014" name="Int. J. Syst. Evol. Microbiol.">
        <title>Complete genome sequence of Corynebacterium casei LMG S-19264T (=DSM 44701T), isolated from a smear-ripened cheese.</title>
        <authorList>
            <consortium name="US DOE Joint Genome Institute (JGI-PGF)"/>
            <person name="Walter F."/>
            <person name="Albersmeier A."/>
            <person name="Kalinowski J."/>
            <person name="Ruckert C."/>
        </authorList>
    </citation>
    <scope>NUCLEOTIDE SEQUENCE [LARGE SCALE GENOMIC DNA]</scope>
    <source>
        <strain evidence="2 3">CGMCC 1.7029</strain>
    </source>
</reference>
<dbReference type="InterPro" id="IPR007138">
    <property type="entry name" value="ABM_dom"/>
</dbReference>
<evidence type="ECO:0000259" key="1">
    <source>
        <dbReference type="PROSITE" id="PS51725"/>
    </source>
</evidence>
<dbReference type="AlphaFoldDB" id="A0A917YLA0"/>
<feature type="domain" description="ABM" evidence="1">
    <location>
        <begin position="9"/>
        <end position="97"/>
    </location>
</feature>
<dbReference type="InterPro" id="IPR011008">
    <property type="entry name" value="Dimeric_a/b-barrel"/>
</dbReference>
<accession>A0A917YLA0</accession>
<name>A0A917YLA0_9RHOB</name>
<dbReference type="OrthoDB" id="287932at2"/>
<organism evidence="2 3">
    <name type="scientific">Gemmobacter aquaticus</name>
    <dbReference type="NCBI Taxonomy" id="490185"/>
    <lineage>
        <taxon>Bacteria</taxon>
        <taxon>Pseudomonadati</taxon>
        <taxon>Pseudomonadota</taxon>
        <taxon>Alphaproteobacteria</taxon>
        <taxon>Rhodobacterales</taxon>
        <taxon>Paracoccaceae</taxon>
        <taxon>Gemmobacter</taxon>
    </lineage>
</organism>
<dbReference type="PANTHER" id="PTHR33336:SF3">
    <property type="entry name" value="ABM DOMAIN-CONTAINING PROTEIN"/>
    <property type="match status" value="1"/>
</dbReference>
<evidence type="ECO:0000313" key="2">
    <source>
        <dbReference type="EMBL" id="GGO32191.1"/>
    </source>
</evidence>
<dbReference type="Gene3D" id="3.30.70.100">
    <property type="match status" value="1"/>
</dbReference>
<dbReference type="EMBL" id="BMLP01000002">
    <property type="protein sequence ID" value="GGO32191.1"/>
    <property type="molecule type" value="Genomic_DNA"/>
</dbReference>
<dbReference type="RefSeq" id="WP_146286278.1">
    <property type="nucleotide sequence ID" value="NZ_BMLP01000002.1"/>
</dbReference>
<dbReference type="PROSITE" id="PS51725">
    <property type="entry name" value="ABM"/>
    <property type="match status" value="1"/>
</dbReference>
<dbReference type="PANTHER" id="PTHR33336">
    <property type="entry name" value="QUINOL MONOOXYGENASE YGIN-RELATED"/>
    <property type="match status" value="1"/>
</dbReference>
<sequence>MNGAAPLPILVLAIIDLPRGHEAEGLQAVHRLAAASRAEAGCMSYRVLRSVRAPARVVIQEEWRDAAAVETHRTSDHVAMFRSHATASGMVVWASGFDVADG</sequence>
<dbReference type="Proteomes" id="UP000598196">
    <property type="component" value="Unassembled WGS sequence"/>
</dbReference>
<dbReference type="Pfam" id="PF03992">
    <property type="entry name" value="ABM"/>
    <property type="match status" value="1"/>
</dbReference>
<dbReference type="GO" id="GO:0005829">
    <property type="term" value="C:cytosol"/>
    <property type="evidence" value="ECO:0007669"/>
    <property type="project" value="TreeGrafter"/>
</dbReference>
<dbReference type="GO" id="GO:0016491">
    <property type="term" value="F:oxidoreductase activity"/>
    <property type="evidence" value="ECO:0007669"/>
    <property type="project" value="TreeGrafter"/>
</dbReference>
<keyword evidence="3" id="KW-1185">Reference proteome</keyword>